<evidence type="ECO:0000313" key="3">
    <source>
        <dbReference type="Proteomes" id="UP001148018"/>
    </source>
</evidence>
<feature type="region of interest" description="Disordered" evidence="1">
    <location>
        <begin position="158"/>
        <end position="189"/>
    </location>
</feature>
<name>A0A9Q0EAH5_9TELE</name>
<feature type="compositionally biased region" description="Basic and acidic residues" evidence="1">
    <location>
        <begin position="179"/>
        <end position="189"/>
    </location>
</feature>
<organism evidence="2 3">
    <name type="scientific">Muraenolepis orangiensis</name>
    <name type="common">Patagonian moray cod</name>
    <dbReference type="NCBI Taxonomy" id="630683"/>
    <lineage>
        <taxon>Eukaryota</taxon>
        <taxon>Metazoa</taxon>
        <taxon>Chordata</taxon>
        <taxon>Craniata</taxon>
        <taxon>Vertebrata</taxon>
        <taxon>Euteleostomi</taxon>
        <taxon>Actinopterygii</taxon>
        <taxon>Neopterygii</taxon>
        <taxon>Teleostei</taxon>
        <taxon>Neoteleostei</taxon>
        <taxon>Acanthomorphata</taxon>
        <taxon>Zeiogadaria</taxon>
        <taxon>Gadariae</taxon>
        <taxon>Gadiformes</taxon>
        <taxon>Muraenolepidoidei</taxon>
        <taxon>Muraenolepididae</taxon>
        <taxon>Muraenolepis</taxon>
    </lineage>
</organism>
<gene>
    <name evidence="2" type="ORF">NHX12_028585</name>
</gene>
<feature type="compositionally biased region" description="Basic residues" evidence="1">
    <location>
        <begin position="98"/>
        <end position="107"/>
    </location>
</feature>
<dbReference type="EMBL" id="JANIIK010000044">
    <property type="protein sequence ID" value="KAJ3603844.1"/>
    <property type="molecule type" value="Genomic_DNA"/>
</dbReference>
<dbReference type="OrthoDB" id="8957463at2759"/>
<evidence type="ECO:0000256" key="1">
    <source>
        <dbReference type="SAM" id="MobiDB-lite"/>
    </source>
</evidence>
<feature type="region of interest" description="Disordered" evidence="1">
    <location>
        <begin position="227"/>
        <end position="270"/>
    </location>
</feature>
<reference evidence="2" key="1">
    <citation type="submission" date="2022-07" db="EMBL/GenBank/DDBJ databases">
        <title>Chromosome-level genome of Muraenolepis orangiensis.</title>
        <authorList>
            <person name="Kim J."/>
        </authorList>
    </citation>
    <scope>NUCLEOTIDE SEQUENCE</scope>
    <source>
        <strain evidence="2">KU_S4_2022</strain>
        <tissue evidence="2">Muscle</tissue>
    </source>
</reference>
<protein>
    <submittedName>
        <fullName evidence="2">Uncharacterized protein</fullName>
    </submittedName>
</protein>
<keyword evidence="3" id="KW-1185">Reference proteome</keyword>
<comment type="caution">
    <text evidence="2">The sequence shown here is derived from an EMBL/GenBank/DDBJ whole genome shotgun (WGS) entry which is preliminary data.</text>
</comment>
<sequence>MTMGSRKGPARTSLRAPKFLDKSGGFYGRLGEPVAASGAAVEDAEELRRDGVEASGPGAPAGEGFDANDGVTEGDDGETLLRVELGRRSGRWSSGRRSNSRRRSSGSKRKEAPGEGPVSGPRAPVMGTAGTSTSAEVPGVNEPMDAVVHLAACEDADDQVLIGDQKRGREEEQQEEGEEERRLKREQEEGMKALKRNSALDRALRRGWEAFVTNLYINGRYILPDLSDPGSGFLPSSGHTATDRLDGERATPTGQSGELPFTSVDPVRPA</sequence>
<feature type="compositionally biased region" description="Low complexity" evidence="1">
    <location>
        <begin position="53"/>
        <end position="64"/>
    </location>
</feature>
<accession>A0A9Q0EAH5</accession>
<dbReference type="Proteomes" id="UP001148018">
    <property type="component" value="Unassembled WGS sequence"/>
</dbReference>
<dbReference type="AlphaFoldDB" id="A0A9Q0EAH5"/>
<feature type="region of interest" description="Disordered" evidence="1">
    <location>
        <begin position="1"/>
        <end position="141"/>
    </location>
</feature>
<evidence type="ECO:0000313" key="2">
    <source>
        <dbReference type="EMBL" id="KAJ3603844.1"/>
    </source>
</evidence>
<proteinExistence type="predicted"/>